<evidence type="ECO:0000313" key="10">
    <source>
        <dbReference type="EMBL" id="ONK69666.1"/>
    </source>
</evidence>
<comment type="subcellular location">
    <subcellularLocation>
        <location evidence="1">Membrane</location>
    </subcellularLocation>
</comment>
<feature type="region of interest" description="Disordered" evidence="8">
    <location>
        <begin position="1"/>
        <end position="50"/>
    </location>
</feature>
<keyword evidence="7" id="KW-0472">Membrane</keyword>
<keyword evidence="6" id="KW-1133">Transmembrane helix</keyword>
<evidence type="ECO:0000256" key="3">
    <source>
        <dbReference type="ARBA" id="ARBA00022448"/>
    </source>
</evidence>
<keyword evidence="3" id="KW-0813">Transport</keyword>
<organism evidence="10 11">
    <name type="scientific">Asparagus officinalis</name>
    <name type="common">Garden asparagus</name>
    <dbReference type="NCBI Taxonomy" id="4686"/>
    <lineage>
        <taxon>Eukaryota</taxon>
        <taxon>Viridiplantae</taxon>
        <taxon>Streptophyta</taxon>
        <taxon>Embryophyta</taxon>
        <taxon>Tracheophyta</taxon>
        <taxon>Spermatophyta</taxon>
        <taxon>Magnoliopsida</taxon>
        <taxon>Liliopsida</taxon>
        <taxon>Asparagales</taxon>
        <taxon>Asparagaceae</taxon>
        <taxon>Asparagoideae</taxon>
        <taxon>Asparagus</taxon>
    </lineage>
</organism>
<gene>
    <name evidence="10" type="ORF">A4U43_C05F25450</name>
</gene>
<dbReference type="AlphaFoldDB" id="A0A5P1EUJ6"/>
<keyword evidence="11" id="KW-1185">Reference proteome</keyword>
<feature type="domain" description="Remorin N-terminal" evidence="9">
    <location>
        <begin position="26"/>
        <end position="60"/>
    </location>
</feature>
<evidence type="ECO:0000259" key="9">
    <source>
        <dbReference type="Pfam" id="PF03766"/>
    </source>
</evidence>
<keyword evidence="4" id="KW-0812">Transmembrane</keyword>
<dbReference type="GO" id="GO:0016020">
    <property type="term" value="C:membrane"/>
    <property type="evidence" value="ECO:0007669"/>
    <property type="project" value="UniProtKB-SubCell"/>
</dbReference>
<dbReference type="InterPro" id="IPR023395">
    <property type="entry name" value="MCP_dom_sf"/>
</dbReference>
<keyword evidence="5" id="KW-0677">Repeat</keyword>
<name>A0A5P1EUJ6_ASPOF</name>
<evidence type="ECO:0000256" key="2">
    <source>
        <dbReference type="ARBA" id="ARBA00006375"/>
    </source>
</evidence>
<evidence type="ECO:0000256" key="7">
    <source>
        <dbReference type="ARBA" id="ARBA00023136"/>
    </source>
</evidence>
<dbReference type="PANTHER" id="PTHR45618">
    <property type="entry name" value="MITOCHONDRIAL DICARBOXYLATE CARRIER-RELATED"/>
    <property type="match status" value="1"/>
</dbReference>
<accession>A0A5P1EUJ6</accession>
<comment type="similarity">
    <text evidence="2">Belongs to the mitochondrial carrier (TC 2.A.29) family.</text>
</comment>
<evidence type="ECO:0000256" key="1">
    <source>
        <dbReference type="ARBA" id="ARBA00004370"/>
    </source>
</evidence>
<dbReference type="Proteomes" id="UP000243459">
    <property type="component" value="Chromosome 5"/>
</dbReference>
<sequence length="108" mass="11616">MDVDFQVSTEPEASATPPPTATEAPKDVADEKEVISSPATPLPLAKEKADDSKAFAVVEIANPTDLVKVRLQAEGKLPAGVPRRYSGALNAYSTIVRQVDLMHPLYDR</sequence>
<dbReference type="InterPro" id="IPR050391">
    <property type="entry name" value="Mito_Metabolite_Transporter"/>
</dbReference>
<protein>
    <recommendedName>
        <fullName evidence="9">Remorin N-terminal domain-containing protein</fullName>
    </recommendedName>
</protein>
<dbReference type="SUPFAM" id="SSF103506">
    <property type="entry name" value="Mitochondrial carrier"/>
    <property type="match status" value="1"/>
</dbReference>
<dbReference type="Gramene" id="ONK69666">
    <property type="protein sequence ID" value="ONK69666"/>
    <property type="gene ID" value="A4U43_C05F25450"/>
</dbReference>
<evidence type="ECO:0000256" key="4">
    <source>
        <dbReference type="ARBA" id="ARBA00022692"/>
    </source>
</evidence>
<evidence type="ECO:0000256" key="8">
    <source>
        <dbReference type="SAM" id="MobiDB-lite"/>
    </source>
</evidence>
<feature type="compositionally biased region" description="Basic and acidic residues" evidence="8">
    <location>
        <begin position="24"/>
        <end position="34"/>
    </location>
</feature>
<proteinExistence type="inferred from homology"/>
<evidence type="ECO:0000256" key="5">
    <source>
        <dbReference type="ARBA" id="ARBA00022737"/>
    </source>
</evidence>
<reference evidence="11" key="1">
    <citation type="journal article" date="2017" name="Nat. Commun.">
        <title>The asparagus genome sheds light on the origin and evolution of a young Y chromosome.</title>
        <authorList>
            <person name="Harkess A."/>
            <person name="Zhou J."/>
            <person name="Xu C."/>
            <person name="Bowers J.E."/>
            <person name="Van der Hulst R."/>
            <person name="Ayyampalayam S."/>
            <person name="Mercati F."/>
            <person name="Riccardi P."/>
            <person name="McKain M.R."/>
            <person name="Kakrana A."/>
            <person name="Tang H."/>
            <person name="Ray J."/>
            <person name="Groenendijk J."/>
            <person name="Arikit S."/>
            <person name="Mathioni S.M."/>
            <person name="Nakano M."/>
            <person name="Shan H."/>
            <person name="Telgmann-Rauber A."/>
            <person name="Kanno A."/>
            <person name="Yue Z."/>
            <person name="Chen H."/>
            <person name="Li W."/>
            <person name="Chen Y."/>
            <person name="Xu X."/>
            <person name="Zhang Y."/>
            <person name="Luo S."/>
            <person name="Chen H."/>
            <person name="Gao J."/>
            <person name="Mao Z."/>
            <person name="Pires J.C."/>
            <person name="Luo M."/>
            <person name="Kudrna D."/>
            <person name="Wing R.A."/>
            <person name="Meyers B.C."/>
            <person name="Yi K."/>
            <person name="Kong H."/>
            <person name="Lavrijsen P."/>
            <person name="Sunseri F."/>
            <person name="Falavigna A."/>
            <person name="Ye Y."/>
            <person name="Leebens-Mack J.H."/>
            <person name="Chen G."/>
        </authorList>
    </citation>
    <scope>NUCLEOTIDE SEQUENCE [LARGE SCALE GENOMIC DNA]</scope>
    <source>
        <strain evidence="11">cv. DH0086</strain>
    </source>
</reference>
<dbReference type="Pfam" id="PF03766">
    <property type="entry name" value="Remorin_N"/>
    <property type="match status" value="1"/>
</dbReference>
<evidence type="ECO:0000313" key="11">
    <source>
        <dbReference type="Proteomes" id="UP000243459"/>
    </source>
</evidence>
<evidence type="ECO:0000256" key="6">
    <source>
        <dbReference type="ARBA" id="ARBA00022989"/>
    </source>
</evidence>
<dbReference type="EMBL" id="CM007385">
    <property type="protein sequence ID" value="ONK69666.1"/>
    <property type="molecule type" value="Genomic_DNA"/>
</dbReference>
<dbReference type="InterPro" id="IPR005518">
    <property type="entry name" value="Remorin_N"/>
</dbReference>